<feature type="region of interest" description="Disordered" evidence="7">
    <location>
        <begin position="1"/>
        <end position="20"/>
    </location>
</feature>
<proteinExistence type="inferred from homology"/>
<feature type="domain" description="RNA polymerase sigma-70 region 2" evidence="8">
    <location>
        <begin position="45"/>
        <end position="105"/>
    </location>
</feature>
<feature type="domain" description="RNA polymerase sigma factor 70 region 4 type 2" evidence="9">
    <location>
        <begin position="135"/>
        <end position="185"/>
    </location>
</feature>
<keyword evidence="11" id="KW-1185">Reference proteome</keyword>
<evidence type="ECO:0000313" key="11">
    <source>
        <dbReference type="Proteomes" id="UP000635071"/>
    </source>
</evidence>
<dbReference type="PANTHER" id="PTHR43133:SF25">
    <property type="entry name" value="RNA POLYMERASE SIGMA FACTOR RFAY-RELATED"/>
    <property type="match status" value="1"/>
</dbReference>
<dbReference type="InterPro" id="IPR013324">
    <property type="entry name" value="RNA_pol_sigma_r3/r4-like"/>
</dbReference>
<keyword evidence="2 6" id="KW-0805">Transcription regulation</keyword>
<keyword evidence="5 6" id="KW-0804">Transcription</keyword>
<dbReference type="Proteomes" id="UP000635071">
    <property type="component" value="Unassembled WGS sequence"/>
</dbReference>
<evidence type="ECO:0000313" key="10">
    <source>
        <dbReference type="EMBL" id="GGE12924.1"/>
    </source>
</evidence>
<dbReference type="InterPro" id="IPR013249">
    <property type="entry name" value="RNA_pol_sigma70_r4_t2"/>
</dbReference>
<dbReference type="Gene3D" id="1.10.1740.10">
    <property type="match status" value="1"/>
</dbReference>
<organism evidence="10 11">
    <name type="scientific">Sandarakinorhabdus glacialis</name>
    <dbReference type="NCBI Taxonomy" id="1614636"/>
    <lineage>
        <taxon>Bacteria</taxon>
        <taxon>Pseudomonadati</taxon>
        <taxon>Pseudomonadota</taxon>
        <taxon>Alphaproteobacteria</taxon>
        <taxon>Sphingomonadales</taxon>
        <taxon>Sphingosinicellaceae</taxon>
        <taxon>Sandarakinorhabdus</taxon>
    </lineage>
</organism>
<dbReference type="GO" id="GO:0003677">
    <property type="term" value="F:DNA binding"/>
    <property type="evidence" value="ECO:0007669"/>
    <property type="project" value="UniProtKB-KW"/>
</dbReference>
<reference evidence="10" key="1">
    <citation type="journal article" date="2014" name="Int. J. Syst. Evol. Microbiol.">
        <title>Complete genome sequence of Corynebacterium casei LMG S-19264T (=DSM 44701T), isolated from a smear-ripened cheese.</title>
        <authorList>
            <consortium name="US DOE Joint Genome Institute (JGI-PGF)"/>
            <person name="Walter F."/>
            <person name="Albersmeier A."/>
            <person name="Kalinowski J."/>
            <person name="Ruckert C."/>
        </authorList>
    </citation>
    <scope>NUCLEOTIDE SEQUENCE</scope>
    <source>
        <strain evidence="10">CGMCC 1.15519</strain>
    </source>
</reference>
<dbReference type="AlphaFoldDB" id="A0A917E9P8"/>
<dbReference type="Gene3D" id="1.10.10.10">
    <property type="entry name" value="Winged helix-like DNA-binding domain superfamily/Winged helix DNA-binding domain"/>
    <property type="match status" value="1"/>
</dbReference>
<protein>
    <recommendedName>
        <fullName evidence="6">RNA polymerase sigma factor</fullName>
    </recommendedName>
</protein>
<comment type="similarity">
    <text evidence="1 6">Belongs to the sigma-70 factor family. ECF subfamily.</text>
</comment>
<evidence type="ECO:0000256" key="2">
    <source>
        <dbReference type="ARBA" id="ARBA00023015"/>
    </source>
</evidence>
<dbReference type="GO" id="GO:0006352">
    <property type="term" value="P:DNA-templated transcription initiation"/>
    <property type="evidence" value="ECO:0007669"/>
    <property type="project" value="InterPro"/>
</dbReference>
<dbReference type="InterPro" id="IPR013325">
    <property type="entry name" value="RNA_pol_sigma_r2"/>
</dbReference>
<dbReference type="InterPro" id="IPR036388">
    <property type="entry name" value="WH-like_DNA-bd_sf"/>
</dbReference>
<evidence type="ECO:0000256" key="6">
    <source>
        <dbReference type="RuleBase" id="RU000716"/>
    </source>
</evidence>
<dbReference type="SUPFAM" id="SSF88659">
    <property type="entry name" value="Sigma3 and sigma4 domains of RNA polymerase sigma factors"/>
    <property type="match status" value="1"/>
</dbReference>
<accession>A0A917E9P8</accession>
<evidence type="ECO:0000259" key="8">
    <source>
        <dbReference type="Pfam" id="PF04542"/>
    </source>
</evidence>
<evidence type="ECO:0000256" key="3">
    <source>
        <dbReference type="ARBA" id="ARBA00023082"/>
    </source>
</evidence>
<name>A0A917E9P8_9SPHN</name>
<dbReference type="InterPro" id="IPR014284">
    <property type="entry name" value="RNA_pol_sigma-70_dom"/>
</dbReference>
<dbReference type="SUPFAM" id="SSF88946">
    <property type="entry name" value="Sigma2 domain of RNA polymerase sigma factors"/>
    <property type="match status" value="1"/>
</dbReference>
<keyword evidence="3 6" id="KW-0731">Sigma factor</keyword>
<dbReference type="CDD" id="cd06171">
    <property type="entry name" value="Sigma70_r4"/>
    <property type="match status" value="1"/>
</dbReference>
<dbReference type="GO" id="GO:0016987">
    <property type="term" value="F:sigma factor activity"/>
    <property type="evidence" value="ECO:0007669"/>
    <property type="project" value="UniProtKB-KW"/>
</dbReference>
<sequence>MSTTANRATPPEDEESGEQALVPVVPASPEDFRRDLLAAIPALRGPALRGFARGLCGNRDLADDLAQDALAKAWAARDSYMPGTHFRAWLFRILRNHYFSLGRRAHRFAPWDEALADRVLVTQATQGSGIDIADVQRGLSTLPAEQREALLLVSASGLSVEQAAEVMGCAVGTVKSRVSRGRAALNTYMNGVTADPPSAAALAARPGIA</sequence>
<dbReference type="InterPro" id="IPR039425">
    <property type="entry name" value="RNA_pol_sigma-70-like"/>
</dbReference>
<dbReference type="InterPro" id="IPR007627">
    <property type="entry name" value="RNA_pol_sigma70_r2"/>
</dbReference>
<reference evidence="10" key="2">
    <citation type="submission" date="2020-09" db="EMBL/GenBank/DDBJ databases">
        <authorList>
            <person name="Sun Q."/>
            <person name="Zhou Y."/>
        </authorList>
    </citation>
    <scope>NUCLEOTIDE SEQUENCE</scope>
    <source>
        <strain evidence="10">CGMCC 1.15519</strain>
    </source>
</reference>
<dbReference type="NCBIfam" id="TIGR02937">
    <property type="entry name" value="sigma70-ECF"/>
    <property type="match status" value="1"/>
</dbReference>
<evidence type="ECO:0000256" key="7">
    <source>
        <dbReference type="SAM" id="MobiDB-lite"/>
    </source>
</evidence>
<dbReference type="Pfam" id="PF04542">
    <property type="entry name" value="Sigma70_r2"/>
    <property type="match status" value="1"/>
</dbReference>
<dbReference type="RefSeq" id="WP_188762734.1">
    <property type="nucleotide sequence ID" value="NZ_BMJM01000006.1"/>
</dbReference>
<dbReference type="PANTHER" id="PTHR43133">
    <property type="entry name" value="RNA POLYMERASE ECF-TYPE SIGMA FACTO"/>
    <property type="match status" value="1"/>
</dbReference>
<dbReference type="Pfam" id="PF08281">
    <property type="entry name" value="Sigma70_r4_2"/>
    <property type="match status" value="1"/>
</dbReference>
<evidence type="ECO:0000256" key="1">
    <source>
        <dbReference type="ARBA" id="ARBA00010641"/>
    </source>
</evidence>
<evidence type="ECO:0000259" key="9">
    <source>
        <dbReference type="Pfam" id="PF08281"/>
    </source>
</evidence>
<gene>
    <name evidence="10" type="ORF">GCM10011529_19130</name>
</gene>
<evidence type="ECO:0000256" key="5">
    <source>
        <dbReference type="ARBA" id="ARBA00023163"/>
    </source>
</evidence>
<evidence type="ECO:0000256" key="4">
    <source>
        <dbReference type="ARBA" id="ARBA00023125"/>
    </source>
</evidence>
<dbReference type="InterPro" id="IPR000838">
    <property type="entry name" value="RNA_pol_sigma70_ECF_CS"/>
</dbReference>
<keyword evidence="4 6" id="KW-0238">DNA-binding</keyword>
<dbReference type="EMBL" id="BMJM01000006">
    <property type="protein sequence ID" value="GGE12924.1"/>
    <property type="molecule type" value="Genomic_DNA"/>
</dbReference>
<comment type="caution">
    <text evidence="10">The sequence shown here is derived from an EMBL/GenBank/DDBJ whole genome shotgun (WGS) entry which is preliminary data.</text>
</comment>
<dbReference type="PROSITE" id="PS01063">
    <property type="entry name" value="SIGMA70_ECF"/>
    <property type="match status" value="1"/>
</dbReference>